<keyword evidence="2" id="KW-0812">Transmembrane</keyword>
<feature type="compositionally biased region" description="Low complexity" evidence="1">
    <location>
        <begin position="120"/>
        <end position="135"/>
    </location>
</feature>
<feature type="region of interest" description="Disordered" evidence="1">
    <location>
        <begin position="120"/>
        <end position="141"/>
    </location>
</feature>
<dbReference type="Proteomes" id="UP000076503">
    <property type="component" value="Unassembled WGS sequence"/>
</dbReference>
<dbReference type="PATRIC" id="fig|1365251.3.peg.3203"/>
<evidence type="ECO:0000256" key="1">
    <source>
        <dbReference type="SAM" id="MobiDB-lite"/>
    </source>
</evidence>
<accession>A0A167DWH5</accession>
<reference evidence="3 4" key="1">
    <citation type="submission" date="2013-07" db="EMBL/GenBank/DDBJ databases">
        <title>Comparative Genomic and Metabolomic Analysis of Twelve Strains of Pseudoalteromonas luteoviolacea.</title>
        <authorList>
            <person name="Vynne N.G."/>
            <person name="Mansson M."/>
            <person name="Gram L."/>
        </authorList>
    </citation>
    <scope>NUCLEOTIDE SEQUENCE [LARGE SCALE GENOMIC DNA]</scope>
    <source>
        <strain evidence="3 4">H33</strain>
    </source>
</reference>
<organism evidence="3 4">
    <name type="scientific">Pseudoalteromonas luteoviolacea H33</name>
    <dbReference type="NCBI Taxonomy" id="1365251"/>
    <lineage>
        <taxon>Bacteria</taxon>
        <taxon>Pseudomonadati</taxon>
        <taxon>Pseudomonadota</taxon>
        <taxon>Gammaproteobacteria</taxon>
        <taxon>Alteromonadales</taxon>
        <taxon>Pseudoalteromonadaceae</taxon>
        <taxon>Pseudoalteromonas</taxon>
    </lineage>
</organism>
<comment type="caution">
    <text evidence="3">The sequence shown here is derived from an EMBL/GenBank/DDBJ whole genome shotgun (WGS) entry which is preliminary data.</text>
</comment>
<keyword evidence="2" id="KW-0472">Membrane</keyword>
<sequence>MDASYRIVFKGQTQPNINIDNAKSELCKLMGLSPQSCDKLFSGQAFALVKNLTKQEADIQLDKLQSIGLIVYLKGGDSAIQPEKPSSNLNLGGFSNTVKKSLSSASDACKSATSVLKNKANKASSGGSSKPASGGTQSVSKKKKPNLWQRQYFKIVAYISFFWATVSIIAAILFTTGASVNIMDALVGPDVENQETTYHYLADYLKQQEEQKYAVDEEGGSYESAINASIEEQKKLAAEAKIIDEYFKQFEININAYAKELGQQSLKGSGQRTRLKSTFTKLDKNTQEHAFWKDIVAFTKDLSEDATSLEQLKDKNMRKVEWMDAVKWFVKRYTANLEAQKQAEKQQDQKLVSVFDAVGPQLIAIGVTFGMFMNFTMILALLRIERNTRIEA</sequence>
<gene>
    <name evidence="3" type="ORF">N476_19460</name>
</gene>
<dbReference type="EMBL" id="AUXZ01000081">
    <property type="protein sequence ID" value="KZN49464.1"/>
    <property type="molecule type" value="Genomic_DNA"/>
</dbReference>
<dbReference type="AlphaFoldDB" id="A0A167DWH5"/>
<feature type="transmembrane region" description="Helical" evidence="2">
    <location>
        <begin position="152"/>
        <end position="174"/>
    </location>
</feature>
<evidence type="ECO:0000256" key="2">
    <source>
        <dbReference type="SAM" id="Phobius"/>
    </source>
</evidence>
<proteinExistence type="predicted"/>
<dbReference type="OrthoDB" id="6291631at2"/>
<dbReference type="RefSeq" id="WP_063362552.1">
    <property type="nucleotide sequence ID" value="NZ_AUXZ01000081.1"/>
</dbReference>
<evidence type="ECO:0000313" key="3">
    <source>
        <dbReference type="EMBL" id="KZN49464.1"/>
    </source>
</evidence>
<feature type="transmembrane region" description="Helical" evidence="2">
    <location>
        <begin position="362"/>
        <end position="382"/>
    </location>
</feature>
<name>A0A167DWH5_9GAMM</name>
<keyword evidence="2" id="KW-1133">Transmembrane helix</keyword>
<evidence type="ECO:0000313" key="4">
    <source>
        <dbReference type="Proteomes" id="UP000076503"/>
    </source>
</evidence>
<protein>
    <submittedName>
        <fullName evidence="3">Uncharacterized protein</fullName>
    </submittedName>
</protein>